<evidence type="ECO:0000259" key="2">
    <source>
        <dbReference type="Pfam" id="PF00535"/>
    </source>
</evidence>
<evidence type="ECO:0000313" key="3">
    <source>
        <dbReference type="EMBL" id="GEN62442.1"/>
    </source>
</evidence>
<keyword evidence="4" id="KW-1185">Reference proteome</keyword>
<reference evidence="3 4" key="1">
    <citation type="submission" date="2019-07" db="EMBL/GenBank/DDBJ databases">
        <title>Whole genome shotgun sequence of Acetobacter oeni NBRC 105207.</title>
        <authorList>
            <person name="Hosoyama A."/>
            <person name="Uohara A."/>
            <person name="Ohji S."/>
            <person name="Ichikawa N."/>
        </authorList>
    </citation>
    <scope>NUCLEOTIDE SEQUENCE [LARGE SCALE GENOMIC DNA]</scope>
    <source>
        <strain evidence="3 4">NBRC 105207</strain>
    </source>
</reference>
<dbReference type="AlphaFoldDB" id="A0A511XHM3"/>
<evidence type="ECO:0000313" key="4">
    <source>
        <dbReference type="Proteomes" id="UP000321746"/>
    </source>
</evidence>
<dbReference type="PANTHER" id="PTHR43685:SF2">
    <property type="entry name" value="GLYCOSYLTRANSFERASE 2-LIKE DOMAIN-CONTAINING PROTEIN"/>
    <property type="match status" value="1"/>
</dbReference>
<keyword evidence="1" id="KW-0175">Coiled coil</keyword>
<organism evidence="3 4">
    <name type="scientific">Acetobacter oeni</name>
    <dbReference type="NCBI Taxonomy" id="304077"/>
    <lineage>
        <taxon>Bacteria</taxon>
        <taxon>Pseudomonadati</taxon>
        <taxon>Pseudomonadota</taxon>
        <taxon>Alphaproteobacteria</taxon>
        <taxon>Acetobacterales</taxon>
        <taxon>Acetobacteraceae</taxon>
        <taxon>Acetobacter</taxon>
    </lineage>
</organism>
<sequence>MRTKDRPLLLPRALGSVRLQSFPDWHLYLVNDGGDREALENQLALYRTVFGDQLTVIHHETSLGMEAASNAALAAGEEEFVVVHDDDDTWDVDFLRETVCFLNSPKNTHCPGVATDCVVINEEIEEGTVRETRRHIWKHDDGVVDYGKMLYHNPFAPICFLFRRSVLAQIGTFDAELPVLGDWDFNIRLIQEGDIGFIHQPLASYHLRQTDGTSIYSNSIIGSVSDHRLQNVLLRNRLLREMLDKQPELLGLLAALVRPVEDIREKIAEQENTNAELRRQMSRLEIQLDELKISRHELRPVLDANQQELRHLLHVALSDLDQIRIVATWQKKLMAPVYLGWRLALPARRLIAKLRGRT</sequence>
<gene>
    <name evidence="3" type="ORF">AOE01nite_06660</name>
</gene>
<dbReference type="EMBL" id="BJYG01000005">
    <property type="protein sequence ID" value="GEN62442.1"/>
    <property type="molecule type" value="Genomic_DNA"/>
</dbReference>
<dbReference type="PANTHER" id="PTHR43685">
    <property type="entry name" value="GLYCOSYLTRANSFERASE"/>
    <property type="match status" value="1"/>
</dbReference>
<dbReference type="Proteomes" id="UP000321746">
    <property type="component" value="Unassembled WGS sequence"/>
</dbReference>
<dbReference type="InterPro" id="IPR001173">
    <property type="entry name" value="Glyco_trans_2-like"/>
</dbReference>
<evidence type="ECO:0000256" key="1">
    <source>
        <dbReference type="SAM" id="Coils"/>
    </source>
</evidence>
<comment type="caution">
    <text evidence="3">The sequence shown here is derived from an EMBL/GenBank/DDBJ whole genome shotgun (WGS) entry which is preliminary data.</text>
</comment>
<protein>
    <recommendedName>
        <fullName evidence="2">Glycosyltransferase 2-like domain-containing protein</fullName>
    </recommendedName>
</protein>
<dbReference type="Gene3D" id="3.90.550.10">
    <property type="entry name" value="Spore Coat Polysaccharide Biosynthesis Protein SpsA, Chain A"/>
    <property type="match status" value="1"/>
</dbReference>
<feature type="coiled-coil region" evidence="1">
    <location>
        <begin position="260"/>
        <end position="294"/>
    </location>
</feature>
<dbReference type="InterPro" id="IPR029044">
    <property type="entry name" value="Nucleotide-diphossugar_trans"/>
</dbReference>
<accession>A0A511XHM3</accession>
<dbReference type="Pfam" id="PF00535">
    <property type="entry name" value="Glycos_transf_2"/>
    <property type="match status" value="1"/>
</dbReference>
<feature type="domain" description="Glycosyltransferase 2-like" evidence="2">
    <location>
        <begin position="4"/>
        <end position="169"/>
    </location>
</feature>
<dbReference type="SUPFAM" id="SSF53448">
    <property type="entry name" value="Nucleotide-diphospho-sugar transferases"/>
    <property type="match status" value="1"/>
</dbReference>
<name>A0A511XHM3_9PROT</name>
<proteinExistence type="predicted"/>
<dbReference type="InterPro" id="IPR050834">
    <property type="entry name" value="Glycosyltransf_2"/>
</dbReference>